<accession>A0A914BDQ6</accession>
<proteinExistence type="inferred from homology"/>
<keyword evidence="5" id="KW-0963">Cytoplasm</keyword>
<evidence type="ECO:0000259" key="7">
    <source>
        <dbReference type="Pfam" id="PF22965"/>
    </source>
</evidence>
<evidence type="ECO:0000313" key="11">
    <source>
        <dbReference type="Proteomes" id="UP000887568"/>
    </source>
</evidence>
<feature type="domain" description="Integrator complex subunit 7 helical bundle" evidence="9">
    <location>
        <begin position="588"/>
        <end position="767"/>
    </location>
</feature>
<dbReference type="GO" id="GO:0034472">
    <property type="term" value="P:snRNA 3'-end processing"/>
    <property type="evidence" value="ECO:0007669"/>
    <property type="project" value="TreeGrafter"/>
</dbReference>
<evidence type="ECO:0000259" key="8">
    <source>
        <dbReference type="Pfam" id="PF24436"/>
    </source>
</evidence>
<dbReference type="GO" id="GO:0032039">
    <property type="term" value="C:integrator complex"/>
    <property type="evidence" value="ECO:0007669"/>
    <property type="project" value="InterPro"/>
</dbReference>
<evidence type="ECO:0000313" key="10">
    <source>
        <dbReference type="EnsemblMetazoa" id="XP_038074194.1"/>
    </source>
</evidence>
<dbReference type="GeneID" id="119742235"/>
<feature type="domain" description="Integrator complex subunit 7 N-terminal" evidence="8">
    <location>
        <begin position="70"/>
        <end position="586"/>
    </location>
</feature>
<dbReference type="InterPro" id="IPR056516">
    <property type="entry name" value="INTS7_N"/>
</dbReference>
<dbReference type="InterPro" id="IPR016024">
    <property type="entry name" value="ARM-type_fold"/>
</dbReference>
<keyword evidence="6" id="KW-0539">Nucleus</keyword>
<dbReference type="InterPro" id="IPR054519">
    <property type="entry name" value="INTS7_C"/>
</dbReference>
<dbReference type="OrthoDB" id="1921953at2759"/>
<dbReference type="PANTHER" id="PTHR13322:SF2">
    <property type="entry name" value="INTEGRATOR COMPLEX SUBUNIT 7"/>
    <property type="match status" value="1"/>
</dbReference>
<evidence type="ECO:0000259" key="9">
    <source>
        <dbReference type="Pfam" id="PF24437"/>
    </source>
</evidence>
<dbReference type="InterPro" id="IPR056517">
    <property type="entry name" value="INTS7_HB"/>
</dbReference>
<dbReference type="EnsemblMetazoa" id="XM_038218266.1">
    <property type="protein sequence ID" value="XP_038074194.1"/>
    <property type="gene ID" value="LOC119742235"/>
</dbReference>
<dbReference type="Pfam" id="PF24436">
    <property type="entry name" value="INTS7_N"/>
    <property type="match status" value="1"/>
</dbReference>
<evidence type="ECO:0000256" key="1">
    <source>
        <dbReference type="ARBA" id="ARBA00004123"/>
    </source>
</evidence>
<dbReference type="SUPFAM" id="SSF48371">
    <property type="entry name" value="ARM repeat"/>
    <property type="match status" value="2"/>
</dbReference>
<name>A0A914BDQ6_PATMI</name>
<dbReference type="OMA" id="GITWCTG"/>
<dbReference type="CTD" id="25896"/>
<evidence type="ECO:0000256" key="6">
    <source>
        <dbReference type="ARBA" id="ARBA00023242"/>
    </source>
</evidence>
<protein>
    <recommendedName>
        <fullName evidence="4">Integrator complex subunit 7</fullName>
    </recommendedName>
</protein>
<evidence type="ECO:0000256" key="4">
    <source>
        <dbReference type="ARBA" id="ARBA00015336"/>
    </source>
</evidence>
<comment type="similarity">
    <text evidence="3">Belongs to the Integrator subunit 7 family.</text>
</comment>
<reference evidence="10" key="1">
    <citation type="submission" date="2022-11" db="UniProtKB">
        <authorList>
            <consortium name="EnsemblMetazoa"/>
        </authorList>
    </citation>
    <scope>IDENTIFICATION</scope>
</reference>
<keyword evidence="11" id="KW-1185">Reference proteome</keyword>
<comment type="subcellular location">
    <subcellularLocation>
        <location evidence="2">Cytoplasm</location>
    </subcellularLocation>
    <subcellularLocation>
        <location evidence="1">Nucleus</location>
    </subcellularLocation>
</comment>
<dbReference type="AlphaFoldDB" id="A0A914BDQ6"/>
<dbReference type="Pfam" id="PF24437">
    <property type="entry name" value="INTS7_HB"/>
    <property type="match status" value="1"/>
</dbReference>
<dbReference type="GO" id="GO:0005737">
    <property type="term" value="C:cytoplasm"/>
    <property type="evidence" value="ECO:0007669"/>
    <property type="project" value="UniProtKB-SubCell"/>
</dbReference>
<dbReference type="PANTHER" id="PTHR13322">
    <property type="entry name" value="C1ORF73 PROTEIN"/>
    <property type="match status" value="1"/>
</dbReference>
<evidence type="ECO:0000256" key="2">
    <source>
        <dbReference type="ARBA" id="ARBA00004496"/>
    </source>
</evidence>
<dbReference type="InterPro" id="IPR033060">
    <property type="entry name" value="INTS7"/>
</dbReference>
<dbReference type="Pfam" id="PF22965">
    <property type="entry name" value="INTS7_C"/>
    <property type="match status" value="1"/>
</dbReference>
<evidence type="ECO:0000256" key="5">
    <source>
        <dbReference type="ARBA" id="ARBA00022490"/>
    </source>
</evidence>
<dbReference type="RefSeq" id="XP_038074194.1">
    <property type="nucleotide sequence ID" value="XM_038218266.1"/>
</dbReference>
<sequence length="1012" mass="111686">MIKFEPLVALNIHRQNCRGQQTADQRKRERGEKNLLKKYTTVLFTLTMRLSAMPSDAGYGEQEQDANTALLELDKGLRSLKVGEQCEAIVRFPRLFEKYPFPILINSAFLKLADVFRDGSNFLRLCVVKVAQQSRLHLDKILNVDEFVRRIFFVIHSNDPVARAITLRVLGSIAGIIAEKKNVHHSIHNGLDSHDRVELESAIYAASCFSAESRTFASGICHKLAELIQGLSIPAEIKLKLIPIFKHMHHDTPSAAFARQLCLDLLPSYPAKSFLTITLRTLSQLAAASLVHIPDQVGLLLGYLCHDPRIAVQMTCVQDLCLLARKAPHMWTGDNLSTLTQQCQGRESTTLLANRLRILAILFATPALLLQEQVEAIATLCSTLSHHWDVSVAATAIQIRTLLAKWGNAGPGFHDNRESLVLSYMAIASAAQNVVIQCLAEETRTSVQALKVVLGCVRDLSERCPEALPALINTLTTALTSTSGESSLALCQCLVSLGESRPEDLFTHHLPILQQLYADALHQEQAQGDGRNNSVKHDMLVGLAMLLLLADRKGRSCQSISQNIQRLVDHYPWPAYRIAHQATRLNCHETAAEIFVKLATQVASEHYYYWLCGLEQFCLGETCLADITEKPDNLMPCLAKALQHYEKGLSNLKAASTPSHPLLFHCDYMRLRADMLHSCLLLLSCLATIRTCPPPAIAPAVALTMGQELLRCGHMATEMQQCATQVQQLSVRYARLYQTSFDADPDSLSKIKLIQQQCLLLGHAIDCLILNNPAYSGSKQWNLLGSCNAVEGSTGTNKQQAKKQLQLTDAILKDLQNVLAQTDGQSISHQHVNCLIEACAGMMRLPFGFPRYFFQALQSTSIKLALSPTARNPNEPVSLATDTHLAMKVEGVIQHGSKPGLFRKVSKVKLVVTSSCATAKTTAVGKSSESDGGTSEGTWSVEPHHDYFSIQILLSLPVVGTHTINVEASVVDSDGSCWQTGPKLSLLVKTYEEFSLQQRQQQQQQQQATGTR</sequence>
<organism evidence="10 11">
    <name type="scientific">Patiria miniata</name>
    <name type="common">Bat star</name>
    <name type="synonym">Asterina miniata</name>
    <dbReference type="NCBI Taxonomy" id="46514"/>
    <lineage>
        <taxon>Eukaryota</taxon>
        <taxon>Metazoa</taxon>
        <taxon>Echinodermata</taxon>
        <taxon>Eleutherozoa</taxon>
        <taxon>Asterozoa</taxon>
        <taxon>Asteroidea</taxon>
        <taxon>Valvatacea</taxon>
        <taxon>Valvatida</taxon>
        <taxon>Asterinidae</taxon>
        <taxon>Patiria</taxon>
    </lineage>
</organism>
<dbReference type="Proteomes" id="UP000887568">
    <property type="component" value="Unplaced"/>
</dbReference>
<evidence type="ECO:0000256" key="3">
    <source>
        <dbReference type="ARBA" id="ARBA00008565"/>
    </source>
</evidence>
<feature type="domain" description="Integrator complex subunit 7 C-terminal" evidence="7">
    <location>
        <begin position="863"/>
        <end position="978"/>
    </location>
</feature>